<dbReference type="Proteomes" id="UP001196413">
    <property type="component" value="Unassembled WGS sequence"/>
</dbReference>
<evidence type="ECO:0000256" key="1">
    <source>
        <dbReference type="SAM" id="MobiDB-lite"/>
    </source>
</evidence>
<keyword evidence="3" id="KW-1185">Reference proteome</keyword>
<protein>
    <submittedName>
        <fullName evidence="2">Uncharacterized protein</fullName>
    </submittedName>
</protein>
<feature type="compositionally biased region" description="Polar residues" evidence="1">
    <location>
        <begin position="96"/>
        <end position="107"/>
    </location>
</feature>
<dbReference type="EMBL" id="JAHQIW010000102">
    <property type="protein sequence ID" value="KAJ1346029.1"/>
    <property type="molecule type" value="Genomic_DNA"/>
</dbReference>
<evidence type="ECO:0000313" key="2">
    <source>
        <dbReference type="EMBL" id="KAJ1346029.1"/>
    </source>
</evidence>
<accession>A0AAD5QE24</accession>
<gene>
    <name evidence="2" type="ORF">KIN20_000695</name>
</gene>
<organism evidence="2 3">
    <name type="scientific">Parelaphostrongylus tenuis</name>
    <name type="common">Meningeal worm</name>
    <dbReference type="NCBI Taxonomy" id="148309"/>
    <lineage>
        <taxon>Eukaryota</taxon>
        <taxon>Metazoa</taxon>
        <taxon>Ecdysozoa</taxon>
        <taxon>Nematoda</taxon>
        <taxon>Chromadorea</taxon>
        <taxon>Rhabditida</taxon>
        <taxon>Rhabditina</taxon>
        <taxon>Rhabditomorpha</taxon>
        <taxon>Strongyloidea</taxon>
        <taxon>Metastrongylidae</taxon>
        <taxon>Parelaphostrongylus</taxon>
    </lineage>
</organism>
<feature type="region of interest" description="Disordered" evidence="1">
    <location>
        <begin position="85"/>
        <end position="110"/>
    </location>
</feature>
<evidence type="ECO:0000313" key="3">
    <source>
        <dbReference type="Proteomes" id="UP001196413"/>
    </source>
</evidence>
<comment type="caution">
    <text evidence="2">The sequence shown here is derived from an EMBL/GenBank/DDBJ whole genome shotgun (WGS) entry which is preliminary data.</text>
</comment>
<sequence>MTLWSGGFKTSLYSGVLNAFGKGASDSPPRPHQVYPGTFEAEQTSRYRRESLLDWIITISSNRRIYKPPMIGVPHSSAVHQRRFESTADEDEITASAKSGGQATESSAVKRRIRRNGDIHAQFHDNWGMVEKAITEAQKICPNIVDFVNRFDERRHHIKLLEEE</sequence>
<name>A0AAD5QE24_PARTN</name>
<proteinExistence type="predicted"/>
<dbReference type="AlphaFoldDB" id="A0AAD5QE24"/>
<reference evidence="2" key="1">
    <citation type="submission" date="2021-06" db="EMBL/GenBank/DDBJ databases">
        <title>Parelaphostrongylus tenuis whole genome reference sequence.</title>
        <authorList>
            <person name="Garwood T.J."/>
            <person name="Larsen P.A."/>
            <person name="Fountain-Jones N.M."/>
            <person name="Garbe J.R."/>
            <person name="Macchietto M.G."/>
            <person name="Kania S.A."/>
            <person name="Gerhold R.W."/>
            <person name="Richards J.E."/>
            <person name="Wolf T.M."/>
        </authorList>
    </citation>
    <scope>NUCLEOTIDE SEQUENCE</scope>
    <source>
        <strain evidence="2">MNPRO001-30</strain>
        <tissue evidence="2">Meninges</tissue>
    </source>
</reference>